<sequence length="66" mass="7406">MFVTNGRDVACNVPTKEGRGKTEVGVNIEKKGKKIEITISNELEQLFLSISDQYLPFCSILFSRLV</sequence>
<dbReference type="EMBL" id="RCBY01000009">
    <property type="protein sequence ID" value="RQH55277.1"/>
    <property type="molecule type" value="Genomic_DNA"/>
</dbReference>
<protein>
    <submittedName>
        <fullName evidence="1">Uncharacterized protein</fullName>
    </submittedName>
</protein>
<comment type="caution">
    <text evidence="1">The sequence shown here is derived from an EMBL/GenBank/DDBJ whole genome shotgun (WGS) entry which is preliminary data.</text>
</comment>
<keyword evidence="2" id="KW-1185">Reference proteome</keyword>
<reference evidence="1 2" key="1">
    <citation type="journal article" date="2018" name="ACS Chem. Biol.">
        <title>Ketoreductase domain dysfunction expands chemodiversity: malyngamide biosynthesis in the cyanobacterium Okeania hirsuta.</title>
        <authorList>
            <person name="Moss N.A."/>
            <person name="Leao T."/>
            <person name="Rankin M."/>
            <person name="McCullough T.M."/>
            <person name="Qu P."/>
            <person name="Korobeynikov A."/>
            <person name="Smith J.L."/>
            <person name="Gerwick L."/>
            <person name="Gerwick W.H."/>
        </authorList>
    </citation>
    <scope>NUCLEOTIDE SEQUENCE [LARGE SCALE GENOMIC DNA]</scope>
    <source>
        <strain evidence="1 2">PAB10Feb10-1</strain>
    </source>
</reference>
<proteinExistence type="predicted"/>
<organism evidence="1 2">
    <name type="scientific">Okeania hirsuta</name>
    <dbReference type="NCBI Taxonomy" id="1458930"/>
    <lineage>
        <taxon>Bacteria</taxon>
        <taxon>Bacillati</taxon>
        <taxon>Cyanobacteriota</taxon>
        <taxon>Cyanophyceae</taxon>
        <taxon>Oscillatoriophycideae</taxon>
        <taxon>Oscillatoriales</taxon>
        <taxon>Microcoleaceae</taxon>
        <taxon>Okeania</taxon>
    </lineage>
</organism>
<evidence type="ECO:0000313" key="2">
    <source>
        <dbReference type="Proteomes" id="UP000269154"/>
    </source>
</evidence>
<dbReference type="Proteomes" id="UP000269154">
    <property type="component" value="Unassembled WGS sequence"/>
</dbReference>
<accession>A0A3N6PKB2</accession>
<gene>
    <name evidence="1" type="ORF">D5R40_02820</name>
</gene>
<evidence type="ECO:0000313" key="1">
    <source>
        <dbReference type="EMBL" id="RQH55277.1"/>
    </source>
</evidence>
<dbReference type="AlphaFoldDB" id="A0A3N6PKB2"/>
<name>A0A3N6PKB2_9CYAN</name>